<dbReference type="EMBL" id="CM041546">
    <property type="protein sequence ID" value="KAI3361607.1"/>
    <property type="molecule type" value="Genomic_DNA"/>
</dbReference>
<feature type="non-terminal residue" evidence="1">
    <location>
        <position position="316"/>
    </location>
</feature>
<feature type="non-terminal residue" evidence="1">
    <location>
        <position position="1"/>
    </location>
</feature>
<evidence type="ECO:0000313" key="2">
    <source>
        <dbReference type="Proteomes" id="UP000831701"/>
    </source>
</evidence>
<keyword evidence="2" id="KW-1185">Reference proteome</keyword>
<dbReference type="Proteomes" id="UP000831701">
    <property type="component" value="Chromosome 16"/>
</dbReference>
<protein>
    <submittedName>
        <fullName evidence="1">Uncharacterized protein</fullName>
    </submittedName>
</protein>
<accession>A0ACB8W161</accession>
<organism evidence="1 2">
    <name type="scientific">Scortum barcoo</name>
    <name type="common">barcoo grunter</name>
    <dbReference type="NCBI Taxonomy" id="214431"/>
    <lineage>
        <taxon>Eukaryota</taxon>
        <taxon>Metazoa</taxon>
        <taxon>Chordata</taxon>
        <taxon>Craniata</taxon>
        <taxon>Vertebrata</taxon>
        <taxon>Euteleostomi</taxon>
        <taxon>Actinopterygii</taxon>
        <taxon>Neopterygii</taxon>
        <taxon>Teleostei</taxon>
        <taxon>Neoteleostei</taxon>
        <taxon>Acanthomorphata</taxon>
        <taxon>Eupercaria</taxon>
        <taxon>Centrarchiformes</taxon>
        <taxon>Terapontoidei</taxon>
        <taxon>Terapontidae</taxon>
        <taxon>Scortum</taxon>
    </lineage>
</organism>
<name>A0ACB8W161_9TELE</name>
<gene>
    <name evidence="1" type="ORF">L3Q82_013745</name>
</gene>
<evidence type="ECO:0000313" key="1">
    <source>
        <dbReference type="EMBL" id="KAI3361607.1"/>
    </source>
</evidence>
<comment type="caution">
    <text evidence="1">The sequence shown here is derived from an EMBL/GenBank/DDBJ whole genome shotgun (WGS) entry which is preliminary data.</text>
</comment>
<proteinExistence type="predicted"/>
<sequence length="316" mass="35282">DLAKQHEHSSSTICTILKQKELIKAITPAKGIKIISKQWTSIHENMEKLVMVWLTEKQLAGDTVMEAIICEKAQAIYEALGKPFKASRGWFENFKKRTGIHSIRHGEAWTLLEEDAKALYLTAEEKSMPGYVEGKPEGMGHQKFFVAWVNLVFGPVDKKYLQEKNLPLQALLVLDNAPAYPPNLEDDILEEFKFIKVLYLPPNTAPILQPMDQQVISNFKKLFTHLYRSHLSPVISLEPSATPEDIILIQEEAGQNGKAGSHECDGMMDKGVLKPVGPTLGKEQSNAPFPLVPALGSRLTFGLYMLLSITLLVPVP</sequence>
<reference evidence="1" key="1">
    <citation type="submission" date="2022-04" db="EMBL/GenBank/DDBJ databases">
        <title>Jade perch genome.</title>
        <authorList>
            <person name="Chao B."/>
        </authorList>
    </citation>
    <scope>NUCLEOTIDE SEQUENCE</scope>
    <source>
        <strain evidence="1">CB-2022</strain>
    </source>
</reference>